<evidence type="ECO:0000313" key="1">
    <source>
        <dbReference type="EMBL" id="RUS35423.1"/>
    </source>
</evidence>
<name>A0A433R061_9FUNG</name>
<reference evidence="1 2" key="1">
    <citation type="journal article" date="2018" name="New Phytol.">
        <title>Phylogenomics of Endogonaceae and evolution of mycorrhizas within Mucoromycota.</title>
        <authorList>
            <person name="Chang Y."/>
            <person name="Desiro A."/>
            <person name="Na H."/>
            <person name="Sandor L."/>
            <person name="Lipzen A."/>
            <person name="Clum A."/>
            <person name="Barry K."/>
            <person name="Grigoriev I.V."/>
            <person name="Martin F.M."/>
            <person name="Stajich J.E."/>
            <person name="Smith M.E."/>
            <person name="Bonito G."/>
            <person name="Spatafora J.W."/>
        </authorList>
    </citation>
    <scope>NUCLEOTIDE SEQUENCE [LARGE SCALE GENOMIC DNA]</scope>
    <source>
        <strain evidence="1 2">AD002</strain>
    </source>
</reference>
<dbReference type="Proteomes" id="UP000274822">
    <property type="component" value="Unassembled WGS sequence"/>
</dbReference>
<dbReference type="EMBL" id="RBNJ01000094">
    <property type="protein sequence ID" value="RUS35423.1"/>
    <property type="molecule type" value="Genomic_DNA"/>
</dbReference>
<accession>A0A433R061</accession>
<dbReference type="InterPro" id="IPR032675">
    <property type="entry name" value="LRR_dom_sf"/>
</dbReference>
<protein>
    <recommendedName>
        <fullName evidence="3">F-box domain-containing protein</fullName>
    </recommendedName>
</protein>
<keyword evidence="2" id="KW-1185">Reference proteome</keyword>
<sequence>MDKASSQGTCVRFVSELHIVPSTFELLVLPLKIIREIWKCIQTDLSFDQLDYLAFLLVSFTWWNATQDIQLPNRVWELSTSPVHLQRILEENKHHRFGYNTQISRHAIDLTGIMQDHDVCTRVWLDAQVAVLQMLPNLQVLTISWTTPIRRELYAIVQQYFSSIVNACHTHLTHLEFHGPPTGDSVKLPHSLIDSFASKLRCLEFHNLPFPNTRDGVLTNCMNLQEFTICNIQTDLDPSIVVHWPNLQCLTITQHPDDPHDPYSSDIFHPTISDENQQYLLENLTGCIHLHHFKMYYAGAFAAMWDIGPSSKSICDLVVH</sequence>
<dbReference type="Gene3D" id="3.80.10.10">
    <property type="entry name" value="Ribonuclease Inhibitor"/>
    <property type="match status" value="1"/>
</dbReference>
<comment type="caution">
    <text evidence="1">The sequence shown here is derived from an EMBL/GenBank/DDBJ whole genome shotgun (WGS) entry which is preliminary data.</text>
</comment>
<proteinExistence type="predicted"/>
<evidence type="ECO:0008006" key="3">
    <source>
        <dbReference type="Google" id="ProtNLM"/>
    </source>
</evidence>
<dbReference type="SUPFAM" id="SSF52047">
    <property type="entry name" value="RNI-like"/>
    <property type="match status" value="1"/>
</dbReference>
<dbReference type="AlphaFoldDB" id="A0A433R061"/>
<organism evidence="1 2">
    <name type="scientific">Jimgerdemannia flammicorona</name>
    <dbReference type="NCBI Taxonomy" id="994334"/>
    <lineage>
        <taxon>Eukaryota</taxon>
        <taxon>Fungi</taxon>
        <taxon>Fungi incertae sedis</taxon>
        <taxon>Mucoromycota</taxon>
        <taxon>Mucoromycotina</taxon>
        <taxon>Endogonomycetes</taxon>
        <taxon>Endogonales</taxon>
        <taxon>Endogonaceae</taxon>
        <taxon>Jimgerdemannia</taxon>
    </lineage>
</organism>
<gene>
    <name evidence="1" type="ORF">BC938DRAFT_483943</name>
</gene>
<evidence type="ECO:0000313" key="2">
    <source>
        <dbReference type="Proteomes" id="UP000274822"/>
    </source>
</evidence>